<sequence length="57" mass="6624">MSKRAEVCEECGGDFCYRRTIKWRDGKRVELCKKCARDDPYNVISDAPGFILWGGRH</sequence>
<gene>
    <name evidence="1" type="ORF">LCGC14_2116010</name>
</gene>
<organism evidence="1">
    <name type="scientific">marine sediment metagenome</name>
    <dbReference type="NCBI Taxonomy" id="412755"/>
    <lineage>
        <taxon>unclassified sequences</taxon>
        <taxon>metagenomes</taxon>
        <taxon>ecological metagenomes</taxon>
    </lineage>
</organism>
<dbReference type="AlphaFoldDB" id="A0A0F9E5Q4"/>
<evidence type="ECO:0000313" key="1">
    <source>
        <dbReference type="EMBL" id="KKL69333.1"/>
    </source>
</evidence>
<name>A0A0F9E5Q4_9ZZZZ</name>
<protein>
    <submittedName>
        <fullName evidence="1">Uncharacterized protein</fullName>
    </submittedName>
</protein>
<accession>A0A0F9E5Q4</accession>
<proteinExistence type="predicted"/>
<dbReference type="EMBL" id="LAZR01026243">
    <property type="protein sequence ID" value="KKL69333.1"/>
    <property type="molecule type" value="Genomic_DNA"/>
</dbReference>
<comment type="caution">
    <text evidence="1">The sequence shown here is derived from an EMBL/GenBank/DDBJ whole genome shotgun (WGS) entry which is preliminary data.</text>
</comment>
<reference evidence="1" key="1">
    <citation type="journal article" date="2015" name="Nature">
        <title>Complex archaea that bridge the gap between prokaryotes and eukaryotes.</title>
        <authorList>
            <person name="Spang A."/>
            <person name="Saw J.H."/>
            <person name="Jorgensen S.L."/>
            <person name="Zaremba-Niedzwiedzka K."/>
            <person name="Martijn J."/>
            <person name="Lind A.E."/>
            <person name="van Eijk R."/>
            <person name="Schleper C."/>
            <person name="Guy L."/>
            <person name="Ettema T.J."/>
        </authorList>
    </citation>
    <scope>NUCLEOTIDE SEQUENCE</scope>
</reference>